<keyword evidence="5 6" id="KW-0472">Membrane</keyword>
<feature type="transmembrane region" description="Helical" evidence="6">
    <location>
        <begin position="190"/>
        <end position="208"/>
    </location>
</feature>
<evidence type="ECO:0000256" key="3">
    <source>
        <dbReference type="ARBA" id="ARBA00022692"/>
    </source>
</evidence>
<dbReference type="InterPro" id="IPR007749">
    <property type="entry name" value="DUF677"/>
</dbReference>
<dbReference type="PANTHER" id="PTHR31113:SF20">
    <property type="entry name" value="UPF0496 PROTEIN 2-RELATED"/>
    <property type="match status" value="1"/>
</dbReference>
<comment type="caution">
    <text evidence="7">The sequence shown here is derived from an EMBL/GenBank/DDBJ whole genome shotgun (WGS) entry which is preliminary data.</text>
</comment>
<proteinExistence type="inferred from homology"/>
<keyword evidence="3 6" id="KW-0812">Transmembrane</keyword>
<comment type="subcellular location">
    <subcellularLocation>
        <location evidence="1">Membrane</location>
    </subcellularLocation>
</comment>
<gene>
    <name evidence="7" type="ORF">SDJN03_18258</name>
</gene>
<sequence>MKTSHWISLFNKTDRSSSDKNKAIMNALSRKLNINEEYKQAFRTTSFIEFTTTNKDNNTISSSSSSLPPSPPPCRLEPDQKLLTEMFRSCNGRHVHPLLLEYFEASFQAFKACQFLLQTVHQTRINHAAVELATTMADDDDNQSSDNNGMVYRELFLGLHDIHSELLRKLSCLRNDTRRKLRLRRFGKKVATGCFVISNMAVLVALLVLALHSLVGIVAMPGLIVCFVGSLKKKRRDHKGILRQMEIAARATYITMNDLDTLSQMAVRLDGEVEHLRAVAGMWMRSGGMREILKEFIEEDDAIVEQLKELQQHIYLCCVTINRSRRLVMNEIVGAKD</sequence>
<dbReference type="Proteomes" id="UP000685013">
    <property type="component" value="Chromosome 12"/>
</dbReference>
<accession>A0AAV6MQF5</accession>
<evidence type="ECO:0000313" key="7">
    <source>
        <dbReference type="EMBL" id="KAG6585525.1"/>
    </source>
</evidence>
<dbReference type="AlphaFoldDB" id="A0AAV6MQF5"/>
<keyword evidence="4 6" id="KW-1133">Transmembrane helix</keyword>
<feature type="non-terminal residue" evidence="7">
    <location>
        <position position="1"/>
    </location>
</feature>
<dbReference type="GO" id="GO:0016020">
    <property type="term" value="C:membrane"/>
    <property type="evidence" value="ECO:0007669"/>
    <property type="project" value="UniProtKB-SubCell"/>
</dbReference>
<keyword evidence="8" id="KW-1185">Reference proteome</keyword>
<evidence type="ECO:0000256" key="5">
    <source>
        <dbReference type="ARBA" id="ARBA00023136"/>
    </source>
</evidence>
<evidence type="ECO:0000256" key="2">
    <source>
        <dbReference type="ARBA" id="ARBA00009074"/>
    </source>
</evidence>
<evidence type="ECO:0000256" key="4">
    <source>
        <dbReference type="ARBA" id="ARBA00022989"/>
    </source>
</evidence>
<evidence type="ECO:0000256" key="6">
    <source>
        <dbReference type="SAM" id="Phobius"/>
    </source>
</evidence>
<dbReference type="EMBL" id="JAGKQH010000012">
    <property type="protein sequence ID" value="KAG6585525.1"/>
    <property type="molecule type" value="Genomic_DNA"/>
</dbReference>
<dbReference type="Pfam" id="PF05055">
    <property type="entry name" value="DUF677"/>
    <property type="match status" value="1"/>
</dbReference>
<comment type="similarity">
    <text evidence="2">Belongs to the UPF0496 family.</text>
</comment>
<dbReference type="PANTHER" id="PTHR31113">
    <property type="entry name" value="UPF0496 PROTEIN 3-RELATED"/>
    <property type="match status" value="1"/>
</dbReference>
<evidence type="ECO:0000256" key="1">
    <source>
        <dbReference type="ARBA" id="ARBA00004370"/>
    </source>
</evidence>
<protein>
    <submittedName>
        <fullName evidence="7">UPF0496 protein</fullName>
    </submittedName>
</protein>
<evidence type="ECO:0000313" key="8">
    <source>
        <dbReference type="Proteomes" id="UP000685013"/>
    </source>
</evidence>
<name>A0AAV6MQF5_9ROSI</name>
<organism evidence="7 8">
    <name type="scientific">Cucurbita argyrosperma subsp. sororia</name>
    <dbReference type="NCBI Taxonomy" id="37648"/>
    <lineage>
        <taxon>Eukaryota</taxon>
        <taxon>Viridiplantae</taxon>
        <taxon>Streptophyta</taxon>
        <taxon>Embryophyta</taxon>
        <taxon>Tracheophyta</taxon>
        <taxon>Spermatophyta</taxon>
        <taxon>Magnoliopsida</taxon>
        <taxon>eudicotyledons</taxon>
        <taxon>Gunneridae</taxon>
        <taxon>Pentapetalae</taxon>
        <taxon>rosids</taxon>
        <taxon>fabids</taxon>
        <taxon>Cucurbitales</taxon>
        <taxon>Cucurbitaceae</taxon>
        <taxon>Cucurbiteae</taxon>
        <taxon>Cucurbita</taxon>
    </lineage>
</organism>
<feature type="transmembrane region" description="Helical" evidence="6">
    <location>
        <begin position="214"/>
        <end position="231"/>
    </location>
</feature>
<reference evidence="7 8" key="1">
    <citation type="journal article" date="2021" name="Hortic Res">
        <title>The domestication of Cucurbita argyrosperma as revealed by the genome of its wild relative.</title>
        <authorList>
            <person name="Barrera-Redondo J."/>
            <person name="Sanchez-de la Vega G."/>
            <person name="Aguirre-Liguori J.A."/>
            <person name="Castellanos-Morales G."/>
            <person name="Gutierrez-Guerrero Y.T."/>
            <person name="Aguirre-Dugua X."/>
            <person name="Aguirre-Planter E."/>
            <person name="Tenaillon M.I."/>
            <person name="Lira-Saade R."/>
            <person name="Eguiarte L.E."/>
        </authorList>
    </citation>
    <scope>NUCLEOTIDE SEQUENCE [LARGE SCALE GENOMIC DNA]</scope>
    <source>
        <strain evidence="7">JBR-2021</strain>
    </source>
</reference>